<sequence>MFQDIENLGLREFKEGNELKFNLKNNNLSYALLLGIYDGDGKEGGTIIYSTNYSFLLQIKNVYKIKTEIRKREVDELSEELKFKIKRTKPIYEFALNPNLLNKMMDSYHNSLTRKRKRFSEQLHVMETIKNKIRSPEVLEKVIKTHGKEKLAKMLKVSFNTLHKLGFRANSYIGF</sequence>
<reference evidence="1" key="1">
    <citation type="journal article" date="2014" name="Front. Microbiol.">
        <title>High frequency of phylogenetically diverse reductive dehalogenase-homologous genes in deep subseafloor sedimentary metagenomes.</title>
        <authorList>
            <person name="Kawai M."/>
            <person name="Futagami T."/>
            <person name="Toyoda A."/>
            <person name="Takaki Y."/>
            <person name="Nishi S."/>
            <person name="Hori S."/>
            <person name="Arai W."/>
            <person name="Tsubouchi T."/>
            <person name="Morono Y."/>
            <person name="Uchiyama I."/>
            <person name="Ito T."/>
            <person name="Fujiyama A."/>
            <person name="Inagaki F."/>
            <person name="Takami H."/>
        </authorList>
    </citation>
    <scope>NUCLEOTIDE SEQUENCE</scope>
    <source>
        <strain evidence="1">Expedition CK06-06</strain>
    </source>
</reference>
<evidence type="ECO:0000313" key="1">
    <source>
        <dbReference type="EMBL" id="GAH19572.1"/>
    </source>
</evidence>
<evidence type="ECO:0008006" key="2">
    <source>
        <dbReference type="Google" id="ProtNLM"/>
    </source>
</evidence>
<dbReference type="EMBL" id="BARU01000326">
    <property type="protein sequence ID" value="GAH19572.1"/>
    <property type="molecule type" value="Genomic_DNA"/>
</dbReference>
<protein>
    <recommendedName>
        <fullName evidence="2">Homing endonuclease LAGLIDADG domain-containing protein</fullName>
    </recommendedName>
</protein>
<comment type="caution">
    <text evidence="1">The sequence shown here is derived from an EMBL/GenBank/DDBJ whole genome shotgun (WGS) entry which is preliminary data.</text>
</comment>
<dbReference type="AlphaFoldDB" id="X1DHD1"/>
<organism evidence="1">
    <name type="scientific">marine sediment metagenome</name>
    <dbReference type="NCBI Taxonomy" id="412755"/>
    <lineage>
        <taxon>unclassified sequences</taxon>
        <taxon>metagenomes</taxon>
        <taxon>ecological metagenomes</taxon>
    </lineage>
</organism>
<accession>X1DHD1</accession>
<gene>
    <name evidence="1" type="ORF">S03H2_01182</name>
</gene>
<feature type="non-terminal residue" evidence="1">
    <location>
        <position position="175"/>
    </location>
</feature>
<name>X1DHD1_9ZZZZ</name>
<proteinExistence type="predicted"/>